<keyword evidence="2" id="KW-0808">Transferase</keyword>
<sequence length="236" mass="23941">MPSSQDNSEPTTLSPSAPAPTPGAQPSSPEYVFANLGIVVLAGGKSTRMGADKAKVTVDGRRLIDRLWDSLPPPNCPRVAVAPQNLGVPTVSESPPFGGPVAGIAAGLRELDTEWVAVLAVDAPGSAALLPKLAAAIGGADCAVVVNAEGFDEPLCALWRRASLLTAIVQTGERDVPAGALLRAAGQVVRVPGTGAERDFDTPAQLAELGEVKLGDVELSDVKLSGGAEVGDVGLE</sequence>
<dbReference type="InterPro" id="IPR029044">
    <property type="entry name" value="Nucleotide-diphossugar_trans"/>
</dbReference>
<keyword evidence="5" id="KW-0460">Magnesium</keyword>
<dbReference type="Proteomes" id="UP000823907">
    <property type="component" value="Unassembled WGS sequence"/>
</dbReference>
<keyword evidence="3" id="KW-0479">Metal-binding</keyword>
<dbReference type="PANTHER" id="PTHR19136:SF81">
    <property type="entry name" value="MOLYBDENUM COFACTOR GUANYLYLTRANSFERASE"/>
    <property type="match status" value="1"/>
</dbReference>
<evidence type="ECO:0000313" key="10">
    <source>
        <dbReference type="EMBL" id="HJD48522.1"/>
    </source>
</evidence>
<keyword evidence="6" id="KW-0342">GTP-binding</keyword>
<reference evidence="10" key="2">
    <citation type="submission" date="2021-04" db="EMBL/GenBank/DDBJ databases">
        <authorList>
            <person name="Gilroy R."/>
        </authorList>
    </citation>
    <scope>NUCLEOTIDE SEQUENCE</scope>
    <source>
        <strain evidence="10">5925</strain>
    </source>
</reference>
<evidence type="ECO:0000256" key="8">
    <source>
        <dbReference type="SAM" id="MobiDB-lite"/>
    </source>
</evidence>
<reference evidence="10" key="1">
    <citation type="journal article" date="2021" name="PeerJ">
        <title>Extensive microbial diversity within the chicken gut microbiome revealed by metagenomics and culture.</title>
        <authorList>
            <person name="Gilroy R."/>
            <person name="Ravi A."/>
            <person name="Getino M."/>
            <person name="Pursley I."/>
            <person name="Horton D.L."/>
            <person name="Alikhan N.F."/>
            <person name="Baker D."/>
            <person name="Gharbi K."/>
            <person name="Hall N."/>
            <person name="Watson M."/>
            <person name="Adriaenssens E.M."/>
            <person name="Foster-Nyarko E."/>
            <person name="Jarju S."/>
            <person name="Secka A."/>
            <person name="Antonio M."/>
            <person name="Oren A."/>
            <person name="Chaudhuri R.R."/>
            <person name="La Ragione R."/>
            <person name="Hildebrand F."/>
            <person name="Pallen M.J."/>
        </authorList>
    </citation>
    <scope>NUCLEOTIDE SEQUENCE</scope>
    <source>
        <strain evidence="10">5925</strain>
    </source>
</reference>
<evidence type="ECO:0000256" key="7">
    <source>
        <dbReference type="ARBA" id="ARBA00023150"/>
    </source>
</evidence>
<dbReference type="InterPro" id="IPR025877">
    <property type="entry name" value="MobA-like_NTP_Trfase"/>
</dbReference>
<dbReference type="PANTHER" id="PTHR19136">
    <property type="entry name" value="MOLYBDENUM COFACTOR GUANYLYLTRANSFERASE"/>
    <property type="match status" value="1"/>
</dbReference>
<keyword evidence="4" id="KW-0547">Nucleotide-binding</keyword>
<dbReference type="AlphaFoldDB" id="A0A9D2U9X8"/>
<feature type="domain" description="MobA-like NTP transferase" evidence="9">
    <location>
        <begin position="39"/>
        <end position="174"/>
    </location>
</feature>
<keyword evidence="1" id="KW-0963">Cytoplasm</keyword>
<evidence type="ECO:0000256" key="1">
    <source>
        <dbReference type="ARBA" id="ARBA00022490"/>
    </source>
</evidence>
<comment type="caution">
    <text evidence="10">The sequence shown here is derived from an EMBL/GenBank/DDBJ whole genome shotgun (WGS) entry which is preliminary data.</text>
</comment>
<accession>A0A9D2U9X8</accession>
<dbReference type="EMBL" id="DWUR01000002">
    <property type="protein sequence ID" value="HJD48522.1"/>
    <property type="molecule type" value="Genomic_DNA"/>
</dbReference>
<dbReference type="InterPro" id="IPR013482">
    <property type="entry name" value="Molybde_CF_guanTrfase"/>
</dbReference>
<evidence type="ECO:0000313" key="11">
    <source>
        <dbReference type="Proteomes" id="UP000823907"/>
    </source>
</evidence>
<evidence type="ECO:0000256" key="5">
    <source>
        <dbReference type="ARBA" id="ARBA00022842"/>
    </source>
</evidence>
<keyword evidence="10" id="KW-0548">Nucleotidyltransferase</keyword>
<dbReference type="GO" id="GO:0005525">
    <property type="term" value="F:GTP binding"/>
    <property type="evidence" value="ECO:0007669"/>
    <property type="project" value="UniProtKB-KW"/>
</dbReference>
<organism evidence="10 11">
    <name type="scientific">Candidatus Corynebacterium intestinavium</name>
    <dbReference type="NCBI Taxonomy" id="2838531"/>
    <lineage>
        <taxon>Bacteria</taxon>
        <taxon>Bacillati</taxon>
        <taxon>Actinomycetota</taxon>
        <taxon>Actinomycetes</taxon>
        <taxon>Mycobacteriales</taxon>
        <taxon>Corynebacteriaceae</taxon>
        <taxon>Corynebacterium</taxon>
    </lineage>
</organism>
<evidence type="ECO:0000256" key="3">
    <source>
        <dbReference type="ARBA" id="ARBA00022723"/>
    </source>
</evidence>
<feature type="region of interest" description="Disordered" evidence="8">
    <location>
        <begin position="1"/>
        <end position="28"/>
    </location>
</feature>
<dbReference type="GO" id="GO:0016779">
    <property type="term" value="F:nucleotidyltransferase activity"/>
    <property type="evidence" value="ECO:0007669"/>
    <property type="project" value="UniProtKB-KW"/>
</dbReference>
<proteinExistence type="predicted"/>
<dbReference type="SUPFAM" id="SSF53448">
    <property type="entry name" value="Nucleotide-diphospho-sugar transferases"/>
    <property type="match status" value="1"/>
</dbReference>
<evidence type="ECO:0000259" key="9">
    <source>
        <dbReference type="Pfam" id="PF12804"/>
    </source>
</evidence>
<gene>
    <name evidence="10" type="ORF">H9907_00075</name>
</gene>
<name>A0A9D2U9X8_9CORY</name>
<dbReference type="Gene3D" id="3.90.550.10">
    <property type="entry name" value="Spore Coat Polysaccharide Biosynthesis Protein SpsA, Chain A"/>
    <property type="match status" value="1"/>
</dbReference>
<evidence type="ECO:0000256" key="6">
    <source>
        <dbReference type="ARBA" id="ARBA00023134"/>
    </source>
</evidence>
<protein>
    <submittedName>
        <fullName evidence="10">Molybdenum cofactor guanylyltransferase</fullName>
    </submittedName>
</protein>
<dbReference type="GO" id="GO:0006777">
    <property type="term" value="P:Mo-molybdopterin cofactor biosynthetic process"/>
    <property type="evidence" value="ECO:0007669"/>
    <property type="project" value="UniProtKB-KW"/>
</dbReference>
<evidence type="ECO:0000256" key="2">
    <source>
        <dbReference type="ARBA" id="ARBA00022679"/>
    </source>
</evidence>
<dbReference type="CDD" id="cd02503">
    <property type="entry name" value="MobA"/>
    <property type="match status" value="1"/>
</dbReference>
<dbReference type="Pfam" id="PF12804">
    <property type="entry name" value="NTP_transf_3"/>
    <property type="match status" value="1"/>
</dbReference>
<evidence type="ECO:0000256" key="4">
    <source>
        <dbReference type="ARBA" id="ARBA00022741"/>
    </source>
</evidence>
<keyword evidence="7" id="KW-0501">Molybdenum cofactor biosynthesis</keyword>
<dbReference type="GO" id="GO:0046872">
    <property type="term" value="F:metal ion binding"/>
    <property type="evidence" value="ECO:0007669"/>
    <property type="project" value="UniProtKB-KW"/>
</dbReference>